<evidence type="ECO:0000256" key="1">
    <source>
        <dbReference type="ARBA" id="ARBA00004926"/>
    </source>
</evidence>
<accession>A0A1H6QPR8</accession>
<dbReference type="Proteomes" id="UP000242999">
    <property type="component" value="Unassembled WGS sequence"/>
</dbReference>
<keyword evidence="7" id="KW-0963">Cytoplasm</keyword>
<keyword evidence="3 7" id="KW-0312">Gluconeogenesis</keyword>
<dbReference type="GO" id="GO:0006096">
    <property type="term" value="P:glycolytic process"/>
    <property type="evidence" value="ECO:0007669"/>
    <property type="project" value="UniProtKB-UniRule"/>
</dbReference>
<reference evidence="11" key="1">
    <citation type="submission" date="2016-10" db="EMBL/GenBank/DDBJ databases">
        <authorList>
            <person name="Varghese N."/>
            <person name="Submissions S."/>
        </authorList>
    </citation>
    <scope>NUCLEOTIDE SEQUENCE [LARGE SCALE GENOMIC DNA]</scope>
    <source>
        <strain evidence="11">DSM 7165</strain>
    </source>
</reference>
<evidence type="ECO:0000256" key="3">
    <source>
        <dbReference type="ARBA" id="ARBA00022432"/>
    </source>
</evidence>
<dbReference type="PROSITE" id="PS00174">
    <property type="entry name" value="P_GLUCOSE_ISOMERASE_2"/>
    <property type="match status" value="1"/>
</dbReference>
<dbReference type="Gene3D" id="1.10.1390.10">
    <property type="match status" value="1"/>
</dbReference>
<evidence type="ECO:0000256" key="6">
    <source>
        <dbReference type="ARBA" id="ARBA00029321"/>
    </source>
</evidence>
<dbReference type="PANTHER" id="PTHR11469">
    <property type="entry name" value="GLUCOSE-6-PHOSPHATE ISOMERASE"/>
    <property type="match status" value="1"/>
</dbReference>
<feature type="active site" description="Proton donor" evidence="7">
    <location>
        <position position="357"/>
    </location>
</feature>
<dbReference type="GO" id="GO:0005829">
    <property type="term" value="C:cytosol"/>
    <property type="evidence" value="ECO:0007669"/>
    <property type="project" value="TreeGrafter"/>
</dbReference>
<dbReference type="InterPro" id="IPR001672">
    <property type="entry name" value="G6P_Isomerase"/>
</dbReference>
<keyword evidence="9" id="KW-0472">Membrane</keyword>
<keyword evidence="9" id="KW-0812">Transmembrane</keyword>
<gene>
    <name evidence="7" type="primary">pgi</name>
    <name evidence="10" type="ORF">SAMN05421831_101388</name>
</gene>
<feature type="active site" evidence="7">
    <location>
        <position position="511"/>
    </location>
</feature>
<dbReference type="SUPFAM" id="SSF53697">
    <property type="entry name" value="SIS domain"/>
    <property type="match status" value="1"/>
</dbReference>
<proteinExistence type="inferred from homology"/>
<dbReference type="UniPathway" id="UPA00138"/>
<dbReference type="InterPro" id="IPR023096">
    <property type="entry name" value="G6P_Isomerase_C"/>
</dbReference>
<comment type="pathway">
    <text evidence="7">Carbohydrate biosynthesis; gluconeogenesis.</text>
</comment>
<evidence type="ECO:0000256" key="2">
    <source>
        <dbReference type="ARBA" id="ARBA00006604"/>
    </source>
</evidence>
<dbReference type="EMBL" id="FNYH01000001">
    <property type="protein sequence ID" value="SEI41440.1"/>
    <property type="molecule type" value="Genomic_DNA"/>
</dbReference>
<comment type="similarity">
    <text evidence="2 7 8">Belongs to the GPI family.</text>
</comment>
<evidence type="ECO:0000256" key="8">
    <source>
        <dbReference type="RuleBase" id="RU000612"/>
    </source>
</evidence>
<evidence type="ECO:0000256" key="9">
    <source>
        <dbReference type="SAM" id="Phobius"/>
    </source>
</evidence>
<feature type="transmembrane region" description="Helical" evidence="9">
    <location>
        <begin position="273"/>
        <end position="295"/>
    </location>
</feature>
<dbReference type="GO" id="GO:0097367">
    <property type="term" value="F:carbohydrate derivative binding"/>
    <property type="evidence" value="ECO:0007669"/>
    <property type="project" value="InterPro"/>
</dbReference>
<feature type="transmembrane region" description="Helical" evidence="9">
    <location>
        <begin position="315"/>
        <end position="338"/>
    </location>
</feature>
<dbReference type="GO" id="GO:0006094">
    <property type="term" value="P:gluconeogenesis"/>
    <property type="evidence" value="ECO:0007669"/>
    <property type="project" value="UniProtKB-UniRule"/>
</dbReference>
<dbReference type="RefSeq" id="WP_093308253.1">
    <property type="nucleotide sequence ID" value="NZ_FNYH01000001.1"/>
</dbReference>
<dbReference type="OrthoDB" id="140919at2"/>
<evidence type="ECO:0000256" key="7">
    <source>
        <dbReference type="HAMAP-Rule" id="MF_00473"/>
    </source>
</evidence>
<dbReference type="GO" id="GO:0004347">
    <property type="term" value="F:glucose-6-phosphate isomerase activity"/>
    <property type="evidence" value="ECO:0007669"/>
    <property type="project" value="UniProtKB-UniRule"/>
</dbReference>
<dbReference type="UniPathway" id="UPA00109">
    <property type="reaction ID" value="UER00181"/>
</dbReference>
<dbReference type="InterPro" id="IPR035476">
    <property type="entry name" value="SIS_PGI_1"/>
</dbReference>
<keyword evidence="4 7" id="KW-0324">Glycolysis</keyword>
<dbReference type="NCBIfam" id="NF001211">
    <property type="entry name" value="PRK00179.1"/>
    <property type="match status" value="1"/>
</dbReference>
<dbReference type="PROSITE" id="PS51463">
    <property type="entry name" value="P_GLUCOSE_ISOMERASE_3"/>
    <property type="match status" value="1"/>
</dbReference>
<dbReference type="STRING" id="64971.SAMN05421831_101388"/>
<keyword evidence="9" id="KW-1133">Transmembrane helix</keyword>
<protein>
    <recommendedName>
        <fullName evidence="7">Glucose-6-phosphate isomerase</fullName>
        <shortName evidence="7">GPI</shortName>
        <ecNumber evidence="7">5.3.1.9</ecNumber>
    </recommendedName>
    <alternativeName>
        <fullName evidence="7">Phosphoglucose isomerase</fullName>
        <shortName evidence="7">PGI</shortName>
    </alternativeName>
    <alternativeName>
        <fullName evidence="7">Phosphohexose isomerase</fullName>
        <shortName evidence="7">PHI</shortName>
    </alternativeName>
</protein>
<sequence length="543" mass="60349">MSKLLTERTSWQALQQHASQLKRVSLRELNQDPRRFQDFSRQANGFLLDLSKQHLTQDTLQLLYQLAQECQLDAKIAAKFSGARVNATEERPALHSALRLPAHARLQLDGQEIVTPIHASLDKMAALVAKLHARQWRGVSGYPITDIVNLGVGGSELGPLMATHALHEWRPQAAQHLNIHFASTMDGSQLATALSKLNPKTTLFIISSKSFTTLDTLSNANTALHWLEGSLGAHPSLKRQHFIGVSAHPERMQAWGIAKEHQLTLWDWVGGRYSLWSCIGLPIALSLGMAHFKALLAGAHQLDLAFQQAPWQDNLAVLMALVGIWNINFLGIHTLAILPYDGRLAHFPDYLAQLEMESNGKSVNTQGQTLDYATCPILWGGVGPNAQHAFYQLLHQGTQRVACDFIATAQRYQNIPETQARLHLQNQHQMTLANCFAQSRLLMLGDAAAPEPRPEAYRRYRGEQPSTTLMFESLTPFQLGALIALYEHKVFVQACIWGINPFDQWGVELGKHIAHSTQAALIAKEAETFDPSTQGLLAYCHAL</sequence>
<dbReference type="EC" id="5.3.1.9" evidence="7"/>
<dbReference type="Gene3D" id="3.40.50.10490">
    <property type="entry name" value="Glucose-6-phosphate isomerase like protein, domain 1"/>
    <property type="match status" value="2"/>
</dbReference>
<evidence type="ECO:0000313" key="10">
    <source>
        <dbReference type="EMBL" id="SEI41440.1"/>
    </source>
</evidence>
<dbReference type="PANTHER" id="PTHR11469:SF1">
    <property type="entry name" value="GLUCOSE-6-PHOSPHATE ISOMERASE"/>
    <property type="match status" value="1"/>
</dbReference>
<comment type="function">
    <text evidence="7">Catalyzes the reversible isomerization of glucose-6-phosphate to fructose-6-phosphate.</text>
</comment>
<dbReference type="CDD" id="cd05016">
    <property type="entry name" value="SIS_PGI_2"/>
    <property type="match status" value="1"/>
</dbReference>
<dbReference type="Pfam" id="PF00342">
    <property type="entry name" value="PGI"/>
    <property type="match status" value="1"/>
</dbReference>
<dbReference type="GO" id="GO:0051156">
    <property type="term" value="P:glucose 6-phosphate metabolic process"/>
    <property type="evidence" value="ECO:0007669"/>
    <property type="project" value="TreeGrafter"/>
</dbReference>
<keyword evidence="11" id="KW-1185">Reference proteome</keyword>
<dbReference type="InterPro" id="IPR035482">
    <property type="entry name" value="SIS_PGI_2"/>
</dbReference>
<keyword evidence="5 7" id="KW-0413">Isomerase</keyword>
<dbReference type="InterPro" id="IPR018189">
    <property type="entry name" value="Phosphoglucose_isomerase_CS"/>
</dbReference>
<evidence type="ECO:0000256" key="4">
    <source>
        <dbReference type="ARBA" id="ARBA00023152"/>
    </source>
</evidence>
<dbReference type="AlphaFoldDB" id="A0A1H6QPR8"/>
<comment type="pathway">
    <text evidence="1 7 8">Carbohydrate degradation; glycolysis; D-glyceraldehyde 3-phosphate and glycerone phosphate from D-glucose: step 2/4.</text>
</comment>
<comment type="catalytic activity">
    <reaction evidence="6 7 8">
        <text>alpha-D-glucose 6-phosphate = beta-D-fructose 6-phosphate</text>
        <dbReference type="Rhea" id="RHEA:11816"/>
        <dbReference type="ChEBI" id="CHEBI:57634"/>
        <dbReference type="ChEBI" id="CHEBI:58225"/>
        <dbReference type="EC" id="5.3.1.9"/>
    </reaction>
</comment>
<organism evidence="10 11">
    <name type="scientific">Allopseudospirillum japonicum</name>
    <dbReference type="NCBI Taxonomy" id="64971"/>
    <lineage>
        <taxon>Bacteria</taxon>
        <taxon>Pseudomonadati</taxon>
        <taxon>Pseudomonadota</taxon>
        <taxon>Gammaproteobacteria</taxon>
        <taxon>Oceanospirillales</taxon>
        <taxon>Oceanospirillaceae</taxon>
        <taxon>Allopseudospirillum</taxon>
    </lineage>
</organism>
<dbReference type="PROSITE" id="PS00765">
    <property type="entry name" value="P_GLUCOSE_ISOMERASE_1"/>
    <property type="match status" value="1"/>
</dbReference>
<dbReference type="PRINTS" id="PR00662">
    <property type="entry name" value="G6PISOMERASE"/>
</dbReference>
<name>A0A1H6QPR8_9GAMM</name>
<feature type="active site" evidence="7">
    <location>
        <position position="388"/>
    </location>
</feature>
<dbReference type="InterPro" id="IPR046348">
    <property type="entry name" value="SIS_dom_sf"/>
</dbReference>
<dbReference type="HAMAP" id="MF_00473">
    <property type="entry name" value="G6P_isomerase"/>
    <property type="match status" value="1"/>
</dbReference>
<dbReference type="CDD" id="cd05015">
    <property type="entry name" value="SIS_PGI_1"/>
    <property type="match status" value="1"/>
</dbReference>
<comment type="subcellular location">
    <subcellularLocation>
        <location evidence="7">Cytoplasm</location>
    </subcellularLocation>
</comment>
<evidence type="ECO:0000313" key="11">
    <source>
        <dbReference type="Proteomes" id="UP000242999"/>
    </source>
</evidence>
<evidence type="ECO:0000256" key="5">
    <source>
        <dbReference type="ARBA" id="ARBA00023235"/>
    </source>
</evidence>
<dbReference type="GO" id="GO:0048029">
    <property type="term" value="F:monosaccharide binding"/>
    <property type="evidence" value="ECO:0007669"/>
    <property type="project" value="TreeGrafter"/>
</dbReference>